<keyword evidence="2" id="KW-1185">Reference proteome</keyword>
<evidence type="ECO:0000313" key="2">
    <source>
        <dbReference type="Proteomes" id="UP000692954"/>
    </source>
</evidence>
<accession>A0A8S1RR68</accession>
<dbReference type="AlphaFoldDB" id="A0A8S1RR68"/>
<organism evidence="1 2">
    <name type="scientific">Paramecium sonneborni</name>
    <dbReference type="NCBI Taxonomy" id="65129"/>
    <lineage>
        <taxon>Eukaryota</taxon>
        <taxon>Sar</taxon>
        <taxon>Alveolata</taxon>
        <taxon>Ciliophora</taxon>
        <taxon>Intramacronucleata</taxon>
        <taxon>Oligohymenophorea</taxon>
        <taxon>Peniculida</taxon>
        <taxon>Parameciidae</taxon>
        <taxon>Paramecium</taxon>
    </lineage>
</organism>
<dbReference type="EMBL" id="CAJJDN010000321">
    <property type="protein sequence ID" value="CAD8130728.1"/>
    <property type="molecule type" value="Genomic_DNA"/>
</dbReference>
<sequence length="55" mass="6653">MSVQEFIAKKKLLDEAWRFSRMLHNYFKLLLLTVLKKTIAIVFYSQRSSQLKKFD</sequence>
<reference evidence="1" key="1">
    <citation type="submission" date="2021-01" db="EMBL/GenBank/DDBJ databases">
        <authorList>
            <consortium name="Genoscope - CEA"/>
            <person name="William W."/>
        </authorList>
    </citation>
    <scope>NUCLEOTIDE SEQUENCE</scope>
</reference>
<dbReference type="Proteomes" id="UP000692954">
    <property type="component" value="Unassembled WGS sequence"/>
</dbReference>
<proteinExistence type="predicted"/>
<name>A0A8S1RR68_9CILI</name>
<protein>
    <submittedName>
        <fullName evidence="1">Uncharacterized protein</fullName>
    </submittedName>
</protein>
<comment type="caution">
    <text evidence="1">The sequence shown here is derived from an EMBL/GenBank/DDBJ whole genome shotgun (WGS) entry which is preliminary data.</text>
</comment>
<gene>
    <name evidence="1" type="ORF">PSON_ATCC_30995.1.T3210014</name>
</gene>
<evidence type="ECO:0000313" key="1">
    <source>
        <dbReference type="EMBL" id="CAD8130728.1"/>
    </source>
</evidence>